<dbReference type="Pfam" id="PF00085">
    <property type="entry name" value="Thioredoxin"/>
    <property type="match status" value="1"/>
</dbReference>
<dbReference type="GO" id="GO:0015035">
    <property type="term" value="F:protein-disulfide reductase activity"/>
    <property type="evidence" value="ECO:0007669"/>
    <property type="project" value="InterPro"/>
</dbReference>
<protein>
    <submittedName>
        <fullName evidence="6">Thioredoxin-like protein 1</fullName>
    </submittedName>
</protein>
<dbReference type="InParanoid" id="A0A2K1QS07"/>
<dbReference type="InterPro" id="IPR010400">
    <property type="entry name" value="PITH_dom"/>
</dbReference>
<dbReference type="NCBIfam" id="TIGR01068">
    <property type="entry name" value="thioredoxin"/>
    <property type="match status" value="1"/>
</dbReference>
<reference evidence="6 7" key="1">
    <citation type="submission" date="2017-06" db="EMBL/GenBank/DDBJ databases">
        <title>Draft genome sequence of a variant of Elsinoe murrayae.</title>
        <authorList>
            <person name="Cheng Q."/>
        </authorList>
    </citation>
    <scope>NUCLEOTIDE SEQUENCE [LARGE SCALE GENOMIC DNA]</scope>
    <source>
        <strain evidence="6 7">CQ-2017a</strain>
    </source>
</reference>
<feature type="domain" description="Thioredoxin" evidence="4">
    <location>
        <begin position="1"/>
        <end position="110"/>
    </location>
</feature>
<evidence type="ECO:0000256" key="1">
    <source>
        <dbReference type="ARBA" id="ARBA00008987"/>
    </source>
</evidence>
<evidence type="ECO:0000313" key="6">
    <source>
        <dbReference type="EMBL" id="PNS17759.1"/>
    </source>
</evidence>
<proteinExistence type="inferred from homology"/>
<dbReference type="AlphaFoldDB" id="A0A2K1QS07"/>
<evidence type="ECO:0000256" key="3">
    <source>
        <dbReference type="SAM" id="MobiDB-lite"/>
    </source>
</evidence>
<dbReference type="PRINTS" id="PR00421">
    <property type="entry name" value="THIOREDOXIN"/>
</dbReference>
<dbReference type="SUPFAM" id="SSF49785">
    <property type="entry name" value="Galactose-binding domain-like"/>
    <property type="match status" value="1"/>
</dbReference>
<evidence type="ECO:0000313" key="7">
    <source>
        <dbReference type="Proteomes" id="UP000243797"/>
    </source>
</evidence>
<dbReference type="Pfam" id="PF06201">
    <property type="entry name" value="PITH"/>
    <property type="match status" value="1"/>
</dbReference>
<dbReference type="FunFam" id="3.40.30.10:FF:000245">
    <property type="entry name" value="Thioredoxin"/>
    <property type="match status" value="1"/>
</dbReference>
<dbReference type="Proteomes" id="UP000243797">
    <property type="component" value="Unassembled WGS sequence"/>
</dbReference>
<organism evidence="6 7">
    <name type="scientific">Sphaceloma murrayae</name>
    <dbReference type="NCBI Taxonomy" id="2082308"/>
    <lineage>
        <taxon>Eukaryota</taxon>
        <taxon>Fungi</taxon>
        <taxon>Dikarya</taxon>
        <taxon>Ascomycota</taxon>
        <taxon>Pezizomycotina</taxon>
        <taxon>Dothideomycetes</taxon>
        <taxon>Dothideomycetidae</taxon>
        <taxon>Myriangiales</taxon>
        <taxon>Elsinoaceae</taxon>
        <taxon>Sphaceloma</taxon>
    </lineage>
</organism>
<feature type="domain" description="PITH" evidence="5">
    <location>
        <begin position="128"/>
        <end position="322"/>
    </location>
</feature>
<keyword evidence="2" id="KW-1015">Disulfide bond</keyword>
<evidence type="ECO:0000259" key="5">
    <source>
        <dbReference type="PROSITE" id="PS51532"/>
    </source>
</evidence>
<dbReference type="OrthoDB" id="2121326at2759"/>
<dbReference type="GO" id="GO:0005737">
    <property type="term" value="C:cytoplasm"/>
    <property type="evidence" value="ECO:0007669"/>
    <property type="project" value="UniProtKB-ARBA"/>
</dbReference>
<dbReference type="InterPro" id="IPR008979">
    <property type="entry name" value="Galactose-bd-like_sf"/>
</dbReference>
<feature type="region of interest" description="Disordered" evidence="3">
    <location>
        <begin position="164"/>
        <end position="185"/>
    </location>
</feature>
<name>A0A2K1QS07_9PEZI</name>
<keyword evidence="7" id="KW-1185">Reference proteome</keyword>
<sequence>MSSKIVHIESASQFTSLLSSSRVVVTDFYADWCGPCKAIAPFYEQLSSQLSRPNQITFTKVNTDNQRQIAQSYNITAMPTFMIFKNGRETQRIRGADPKALDAAVKNLAAEASSSDASGSGSSSGTWLGAGLPRGYGDVTDSIDQQGLDFLNLSSDAGGAKSIFDGSSPSALGKGKSSGESKKDYIESDTDEQLMLFIPFQSTLKVHTLHITSTIAEGDDDVVRPKTVKLYTNRSNVLGFDEAESIAPTQVFELDESSYDSKTATAKLELRFVKFQNVTSIVVFIEDGLGDGEKTRIDRIRLVGETGEKRAMGKLEKVGDEAGE</sequence>
<dbReference type="PROSITE" id="PS00194">
    <property type="entry name" value="THIOREDOXIN_1"/>
    <property type="match status" value="1"/>
</dbReference>
<comment type="caution">
    <text evidence="6">The sequence shown here is derived from an EMBL/GenBank/DDBJ whole genome shotgun (WGS) entry which is preliminary data.</text>
</comment>
<evidence type="ECO:0000259" key="4">
    <source>
        <dbReference type="PROSITE" id="PS51352"/>
    </source>
</evidence>
<dbReference type="Gene3D" id="2.60.120.470">
    <property type="entry name" value="PITH domain"/>
    <property type="match status" value="1"/>
</dbReference>
<dbReference type="SUPFAM" id="SSF52833">
    <property type="entry name" value="Thioredoxin-like"/>
    <property type="match status" value="1"/>
</dbReference>
<dbReference type="InterPro" id="IPR036249">
    <property type="entry name" value="Thioredoxin-like_sf"/>
</dbReference>
<dbReference type="Gene3D" id="3.40.30.10">
    <property type="entry name" value="Glutaredoxin"/>
    <property type="match status" value="1"/>
</dbReference>
<gene>
    <name evidence="6" type="ORF">CAC42_3154</name>
</gene>
<dbReference type="InterPro" id="IPR005746">
    <property type="entry name" value="Thioredoxin"/>
</dbReference>
<comment type="similarity">
    <text evidence="1">Belongs to the thioredoxin family.</text>
</comment>
<dbReference type="InterPro" id="IPR037047">
    <property type="entry name" value="PITH_dom_sf"/>
</dbReference>
<dbReference type="PANTHER" id="PTHR46115">
    <property type="entry name" value="THIOREDOXIN-LIKE PROTEIN 1"/>
    <property type="match status" value="1"/>
</dbReference>
<dbReference type="EMBL" id="NKHZ01000049">
    <property type="protein sequence ID" value="PNS17759.1"/>
    <property type="molecule type" value="Genomic_DNA"/>
</dbReference>
<dbReference type="STRING" id="2082308.A0A2K1QS07"/>
<dbReference type="InterPro" id="IPR013766">
    <property type="entry name" value="Thioredoxin_domain"/>
</dbReference>
<dbReference type="PROSITE" id="PS51532">
    <property type="entry name" value="PITH"/>
    <property type="match status" value="1"/>
</dbReference>
<dbReference type="InterPro" id="IPR017937">
    <property type="entry name" value="Thioredoxin_CS"/>
</dbReference>
<accession>A0A2K1QS07</accession>
<evidence type="ECO:0000256" key="2">
    <source>
        <dbReference type="ARBA" id="ARBA00023157"/>
    </source>
</evidence>
<dbReference type="PROSITE" id="PS51352">
    <property type="entry name" value="THIOREDOXIN_2"/>
    <property type="match status" value="1"/>
</dbReference>
<dbReference type="CDD" id="cd02947">
    <property type="entry name" value="TRX_family"/>
    <property type="match status" value="1"/>
</dbReference>